<reference evidence="14 15" key="1">
    <citation type="submission" date="2016-07" db="EMBL/GenBank/DDBJ databases">
        <title>Pervasive Adenine N6-methylation of Active Genes in Fungi.</title>
        <authorList>
            <consortium name="DOE Joint Genome Institute"/>
            <person name="Mondo S.J."/>
            <person name="Dannebaum R.O."/>
            <person name="Kuo R.C."/>
            <person name="Labutti K."/>
            <person name="Haridas S."/>
            <person name="Kuo A."/>
            <person name="Salamov A."/>
            <person name="Ahrendt S.R."/>
            <person name="Lipzen A."/>
            <person name="Sullivan W."/>
            <person name="Andreopoulos W.B."/>
            <person name="Clum A."/>
            <person name="Lindquist E."/>
            <person name="Daum C."/>
            <person name="Ramamoorthy G.K."/>
            <person name="Gryganskyi A."/>
            <person name="Culley D."/>
            <person name="Magnuson J.K."/>
            <person name="James T.Y."/>
            <person name="O'Malley M.A."/>
            <person name="Stajich J.E."/>
            <person name="Spatafora J.W."/>
            <person name="Visel A."/>
            <person name="Grigoriev I.V."/>
        </authorList>
    </citation>
    <scope>NUCLEOTIDE SEQUENCE [LARGE SCALE GENOMIC DNA]</scope>
    <source>
        <strain evidence="14 15">PL171</strain>
    </source>
</reference>
<comment type="caution">
    <text evidence="14">The sequence shown here is derived from an EMBL/GenBank/DDBJ whole genome shotgun (WGS) entry which is preliminary data.</text>
</comment>
<evidence type="ECO:0000256" key="3">
    <source>
        <dbReference type="ARBA" id="ARBA00022448"/>
    </source>
</evidence>
<gene>
    <name evidence="14" type="ORF">BCR44DRAFT_123409</name>
</gene>
<proteinExistence type="inferred from homology"/>
<evidence type="ECO:0000256" key="10">
    <source>
        <dbReference type="ARBA" id="ARBA00023128"/>
    </source>
</evidence>
<evidence type="ECO:0000256" key="9">
    <source>
        <dbReference type="ARBA" id="ARBA00023010"/>
    </source>
</evidence>
<dbReference type="AlphaFoldDB" id="A0A1Y2H9H3"/>
<evidence type="ECO:0000256" key="7">
    <source>
        <dbReference type="ARBA" id="ARBA00022946"/>
    </source>
</evidence>
<evidence type="ECO:0000313" key="15">
    <source>
        <dbReference type="Proteomes" id="UP000193411"/>
    </source>
</evidence>
<evidence type="ECO:0000256" key="11">
    <source>
        <dbReference type="ARBA" id="ARBA00023136"/>
    </source>
</evidence>
<dbReference type="EMBL" id="MCFL01000077">
    <property type="protein sequence ID" value="ORZ30654.1"/>
    <property type="molecule type" value="Genomic_DNA"/>
</dbReference>
<dbReference type="GO" id="GO:0001405">
    <property type="term" value="C:PAM complex, Tim23 associated import motor"/>
    <property type="evidence" value="ECO:0007669"/>
    <property type="project" value="UniProtKB-UniRule"/>
</dbReference>
<evidence type="ECO:0000256" key="2">
    <source>
        <dbReference type="ARBA" id="ARBA00006837"/>
    </source>
</evidence>
<name>A0A1Y2H9H3_9FUNG</name>
<dbReference type="PANTHER" id="PTHR28021">
    <property type="entry name" value="PRESEQUENCE TRANSLOCATED-ASSOCIATED MOTOR SUBUNIT PAM17, MITOCHONDRIAL"/>
    <property type="match status" value="1"/>
</dbReference>
<evidence type="ECO:0000256" key="13">
    <source>
        <dbReference type="SAM" id="MobiDB-lite"/>
    </source>
</evidence>
<dbReference type="Proteomes" id="UP000193411">
    <property type="component" value="Unassembled WGS sequence"/>
</dbReference>
<evidence type="ECO:0000256" key="8">
    <source>
        <dbReference type="ARBA" id="ARBA00022989"/>
    </source>
</evidence>
<keyword evidence="10 12" id="KW-0496">Mitochondrion</keyword>
<keyword evidence="11 12" id="KW-0472">Membrane</keyword>
<dbReference type="STRING" id="765915.A0A1Y2H9H3"/>
<keyword evidence="15" id="KW-1185">Reference proteome</keyword>
<dbReference type="OrthoDB" id="5970083at2759"/>
<evidence type="ECO:0000256" key="5">
    <source>
        <dbReference type="ARBA" id="ARBA00022792"/>
    </source>
</evidence>
<feature type="transmembrane region" description="Helical" evidence="12">
    <location>
        <begin position="91"/>
        <end position="117"/>
    </location>
</feature>
<keyword evidence="5 12" id="KW-0999">Mitochondrion inner membrane</keyword>
<keyword evidence="3 12" id="KW-0813">Transport</keyword>
<dbReference type="GO" id="GO:0030150">
    <property type="term" value="P:protein import into mitochondrial matrix"/>
    <property type="evidence" value="ECO:0007669"/>
    <property type="project" value="UniProtKB-UniRule"/>
</dbReference>
<dbReference type="Pfam" id="PF08566">
    <property type="entry name" value="Pam17"/>
    <property type="match status" value="1"/>
</dbReference>
<accession>A0A1Y2H9H3</accession>
<evidence type="ECO:0000256" key="4">
    <source>
        <dbReference type="ARBA" id="ARBA00022692"/>
    </source>
</evidence>
<feature type="region of interest" description="Disordered" evidence="13">
    <location>
        <begin position="1"/>
        <end position="35"/>
    </location>
</feature>
<keyword evidence="7" id="KW-0809">Transit peptide</keyword>
<protein>
    <recommendedName>
        <fullName evidence="12">Presequence translocated-associated motor subunit PAM17</fullName>
    </recommendedName>
</protein>
<evidence type="ECO:0000256" key="1">
    <source>
        <dbReference type="ARBA" id="ARBA00004448"/>
    </source>
</evidence>
<keyword evidence="4 12" id="KW-0812">Transmembrane</keyword>
<comment type="subcellular location">
    <subcellularLocation>
        <location evidence="1 12">Mitochondrion inner membrane</location>
        <topology evidence="1 12">Multi-pass membrane protein</topology>
    </subcellularLocation>
</comment>
<comment type="subunit">
    <text evidence="12">Component of the PAM complex.</text>
</comment>
<organism evidence="14 15">
    <name type="scientific">Catenaria anguillulae PL171</name>
    <dbReference type="NCBI Taxonomy" id="765915"/>
    <lineage>
        <taxon>Eukaryota</taxon>
        <taxon>Fungi</taxon>
        <taxon>Fungi incertae sedis</taxon>
        <taxon>Blastocladiomycota</taxon>
        <taxon>Blastocladiomycetes</taxon>
        <taxon>Blastocladiales</taxon>
        <taxon>Catenariaceae</taxon>
        <taxon>Catenaria</taxon>
    </lineage>
</organism>
<evidence type="ECO:0000313" key="14">
    <source>
        <dbReference type="EMBL" id="ORZ30654.1"/>
    </source>
</evidence>
<evidence type="ECO:0000256" key="12">
    <source>
        <dbReference type="RuleBase" id="RU367146"/>
    </source>
</evidence>
<comment type="similarity">
    <text evidence="2 12">Belongs to the PAM17 family.</text>
</comment>
<keyword evidence="8 12" id="KW-1133">Transmembrane helix</keyword>
<dbReference type="InterPro" id="IPR013875">
    <property type="entry name" value="Pam17"/>
</dbReference>
<sequence>MHRHQSTLASPSSPKPTPASSSAARATPTPSQPAQPAVTWTEYLSLRKDMRLRNQIFSFVMSPMAFVGATFYVAATYQFDPTETIMGIESPWIVGIGAMTVGAIAATMTPVSLEALWRVVNPTKVKKLDALDREFYRRIQKHRAHASLAGPQLHLFDYYGATVVSRETYRKWLRKQRKTKQKAEFLVQASKIKSA</sequence>
<evidence type="ECO:0000256" key="6">
    <source>
        <dbReference type="ARBA" id="ARBA00022927"/>
    </source>
</evidence>
<dbReference type="PANTHER" id="PTHR28021:SF1">
    <property type="entry name" value="PRESEQUENCE TRANSLOCATED-ASSOCIATED MOTOR SUBUNIT PAM17, MITOCHONDRIAL"/>
    <property type="match status" value="1"/>
</dbReference>
<keyword evidence="9 12" id="KW-0811">Translocation</keyword>
<feature type="transmembrane region" description="Helical" evidence="12">
    <location>
        <begin position="56"/>
        <end position="79"/>
    </location>
</feature>
<comment type="function">
    <text evidence="12">Component of the PAM complex, a complex required for the translocation of transit peptide-containing proteins from the inner membrane into the mitochondrial matrix in an ATP-dependent manner.</text>
</comment>
<keyword evidence="6 12" id="KW-0653">Protein transport</keyword>